<dbReference type="InterPro" id="IPR005645">
    <property type="entry name" value="FSH-like_dom"/>
</dbReference>
<proteinExistence type="predicted"/>
<sequence>MHELQRDNTATFTFLEGDIDSDPGPGIAGYYDGPYYSYYRFPRTFALEDNDDSDILEAYEQLNETMAFGRSVRWNSRLLPWRDLGRWFHHPPRENVSRATRLVQMCYLHQFPAPFRMDPGKRPIVEEGLEGYISIPSVHIAGAQDPLFDYSLALHRICTAHHATFAVHGKGHDVPSDQKDVVIIATAIRKLKLFSQIW</sequence>
<feature type="domain" description="Serine hydrolase" evidence="1">
    <location>
        <begin position="130"/>
        <end position="181"/>
    </location>
</feature>
<dbReference type="GO" id="GO:0072330">
    <property type="term" value="P:monocarboxylic acid biosynthetic process"/>
    <property type="evidence" value="ECO:0007669"/>
    <property type="project" value="UniProtKB-ARBA"/>
</dbReference>
<dbReference type="Gene3D" id="3.40.50.1820">
    <property type="entry name" value="alpha/beta hydrolase"/>
    <property type="match status" value="1"/>
</dbReference>
<reference evidence="2" key="1">
    <citation type="submission" date="2021-07" db="EMBL/GenBank/DDBJ databases">
        <authorList>
            <person name="Branca A.L. A."/>
        </authorList>
    </citation>
    <scope>NUCLEOTIDE SEQUENCE</scope>
</reference>
<dbReference type="InterPro" id="IPR029058">
    <property type="entry name" value="AB_hydrolase_fold"/>
</dbReference>
<dbReference type="AlphaFoldDB" id="A0A9W4JT58"/>
<evidence type="ECO:0000313" key="2">
    <source>
        <dbReference type="EMBL" id="CAG8412866.1"/>
    </source>
</evidence>
<protein>
    <recommendedName>
        <fullName evidence="1">Serine hydrolase domain-containing protein</fullName>
    </recommendedName>
</protein>
<name>A0A9W4JT58_9EURO</name>
<evidence type="ECO:0000259" key="1">
    <source>
        <dbReference type="Pfam" id="PF03959"/>
    </source>
</evidence>
<organism evidence="2 3">
    <name type="scientific">Penicillium salamii</name>
    <dbReference type="NCBI Taxonomy" id="1612424"/>
    <lineage>
        <taxon>Eukaryota</taxon>
        <taxon>Fungi</taxon>
        <taxon>Dikarya</taxon>
        <taxon>Ascomycota</taxon>
        <taxon>Pezizomycotina</taxon>
        <taxon>Eurotiomycetes</taxon>
        <taxon>Eurotiomycetidae</taxon>
        <taxon>Eurotiales</taxon>
        <taxon>Aspergillaceae</taxon>
        <taxon>Penicillium</taxon>
    </lineage>
</organism>
<evidence type="ECO:0000313" key="3">
    <source>
        <dbReference type="Proteomes" id="UP001152592"/>
    </source>
</evidence>
<gene>
    <name evidence="2" type="ORF">PSALAMII_LOCUS8882</name>
</gene>
<dbReference type="OrthoDB" id="1844152at2759"/>
<accession>A0A9W4JT58</accession>
<dbReference type="EMBL" id="CAJVPD010000270">
    <property type="protein sequence ID" value="CAG8412866.1"/>
    <property type="molecule type" value="Genomic_DNA"/>
</dbReference>
<comment type="caution">
    <text evidence="2">The sequence shown here is derived from an EMBL/GenBank/DDBJ whole genome shotgun (WGS) entry which is preliminary data.</text>
</comment>
<dbReference type="Proteomes" id="UP001152592">
    <property type="component" value="Unassembled WGS sequence"/>
</dbReference>
<dbReference type="GO" id="GO:0017000">
    <property type="term" value="P:antibiotic biosynthetic process"/>
    <property type="evidence" value="ECO:0007669"/>
    <property type="project" value="UniProtKB-ARBA"/>
</dbReference>
<dbReference type="Pfam" id="PF03959">
    <property type="entry name" value="FSH1"/>
    <property type="match status" value="1"/>
</dbReference>